<protein>
    <submittedName>
        <fullName evidence="2">Uncharacterized protein</fullName>
    </submittedName>
</protein>
<evidence type="ECO:0000313" key="2">
    <source>
        <dbReference type="EMBL" id="MCI96629.1"/>
    </source>
</evidence>
<proteinExistence type="predicted"/>
<sequence length="23" mass="2616">MKKEEVTVAEAGKKKNDKKRKAV</sequence>
<evidence type="ECO:0000313" key="3">
    <source>
        <dbReference type="Proteomes" id="UP000265520"/>
    </source>
</evidence>
<evidence type="ECO:0000256" key="1">
    <source>
        <dbReference type="SAM" id="MobiDB-lite"/>
    </source>
</evidence>
<comment type="caution">
    <text evidence="2">The sequence shown here is derived from an EMBL/GenBank/DDBJ whole genome shotgun (WGS) entry which is preliminary data.</text>
</comment>
<dbReference type="Proteomes" id="UP000265520">
    <property type="component" value="Unassembled WGS sequence"/>
</dbReference>
<organism evidence="2 3">
    <name type="scientific">Trifolium medium</name>
    <dbReference type="NCBI Taxonomy" id="97028"/>
    <lineage>
        <taxon>Eukaryota</taxon>
        <taxon>Viridiplantae</taxon>
        <taxon>Streptophyta</taxon>
        <taxon>Embryophyta</taxon>
        <taxon>Tracheophyta</taxon>
        <taxon>Spermatophyta</taxon>
        <taxon>Magnoliopsida</taxon>
        <taxon>eudicotyledons</taxon>
        <taxon>Gunneridae</taxon>
        <taxon>Pentapetalae</taxon>
        <taxon>rosids</taxon>
        <taxon>fabids</taxon>
        <taxon>Fabales</taxon>
        <taxon>Fabaceae</taxon>
        <taxon>Papilionoideae</taxon>
        <taxon>50 kb inversion clade</taxon>
        <taxon>NPAAA clade</taxon>
        <taxon>Hologalegina</taxon>
        <taxon>IRL clade</taxon>
        <taxon>Trifolieae</taxon>
        <taxon>Trifolium</taxon>
    </lineage>
</organism>
<feature type="region of interest" description="Disordered" evidence="1">
    <location>
        <begin position="1"/>
        <end position="23"/>
    </location>
</feature>
<feature type="compositionally biased region" description="Basic and acidic residues" evidence="1">
    <location>
        <begin position="1"/>
        <end position="14"/>
    </location>
</feature>
<dbReference type="EMBL" id="LXQA011419880">
    <property type="protein sequence ID" value="MCI96629.1"/>
    <property type="molecule type" value="Genomic_DNA"/>
</dbReference>
<reference evidence="2 3" key="1">
    <citation type="journal article" date="2018" name="Front. Plant Sci.">
        <title>Red Clover (Trifolium pratense) and Zigzag Clover (T. medium) - A Picture of Genomic Similarities and Differences.</title>
        <authorList>
            <person name="Dluhosova J."/>
            <person name="Istvanek J."/>
            <person name="Nedelnik J."/>
            <person name="Repkova J."/>
        </authorList>
    </citation>
    <scope>NUCLEOTIDE SEQUENCE [LARGE SCALE GENOMIC DNA]</scope>
    <source>
        <strain evidence="3">cv. 10/8</strain>
        <tissue evidence="2">Leaf</tissue>
    </source>
</reference>
<feature type="non-terminal residue" evidence="2">
    <location>
        <position position="23"/>
    </location>
</feature>
<accession>A0A392WA22</accession>
<keyword evidence="3" id="KW-1185">Reference proteome</keyword>
<name>A0A392WA22_9FABA</name>
<dbReference type="AlphaFoldDB" id="A0A392WA22"/>